<keyword evidence="3" id="KW-0808">Transferase</keyword>
<name>A0A7X4K756_9SPHN</name>
<proteinExistence type="inferred from homology"/>
<keyword evidence="2" id="KW-1003">Cell membrane</keyword>
<evidence type="ECO:0000256" key="2">
    <source>
        <dbReference type="ARBA" id="ARBA00022475"/>
    </source>
</evidence>
<sequence length="406" mass="43238">MGLEFLRRMDWLGAARSRGYLRLLAALNVVMLSVLVLTSTRGIDRNGYLLGSDFLSFWTVGNMLQAGSDPYDGAAHAAAQRVFFASDAGYTAFFYPPSFLPFCLPLGWLGYFPALCAWLLATGAAYGVALRRWWRAAGANLPFWVAVFAFPAVPIVITHGQTSFLVAGLLGLGTILVRQRPILAGLLMGLATIKPQLGILVPLALLLTGEWKVIGAAAAGSIGLAAISTLAFGTDSWAGWIEASGRAQDAMVSGAVGYGKMVSTFAALKLLKAPSIIAYAGQILVSFAVVALLVKAAWKKAWRFDLAALTLAGSPLVTPFVLDYDMVLLAFPLLWLTGEGVRKGFLDWERLAILAAFAAAAFARPLAMNLGIPIMPAAIAGLFLAVWRRNVLTPPSSDARMRSASP</sequence>
<feature type="transmembrane region" description="Helical" evidence="8">
    <location>
        <begin position="306"/>
        <end position="333"/>
    </location>
</feature>
<keyword evidence="10" id="KW-1185">Reference proteome</keyword>
<feature type="transmembrane region" description="Helical" evidence="8">
    <location>
        <begin position="20"/>
        <end position="40"/>
    </location>
</feature>
<feature type="transmembrane region" description="Helical" evidence="8">
    <location>
        <begin position="182"/>
        <end position="206"/>
    </location>
</feature>
<gene>
    <name evidence="9" type="ORF">GR702_08885</name>
</gene>
<feature type="transmembrane region" description="Helical" evidence="8">
    <location>
        <begin position="213"/>
        <end position="232"/>
    </location>
</feature>
<evidence type="ECO:0000313" key="9">
    <source>
        <dbReference type="EMBL" id="MYL97884.1"/>
    </source>
</evidence>
<comment type="subcellular location">
    <subcellularLocation>
        <location evidence="1">Cell membrane</location>
        <topology evidence="1">Multi-pass membrane protein</topology>
    </subcellularLocation>
</comment>
<keyword evidence="6 8" id="KW-0472">Membrane</keyword>
<evidence type="ECO:0000256" key="5">
    <source>
        <dbReference type="ARBA" id="ARBA00022989"/>
    </source>
</evidence>
<feature type="transmembrane region" description="Helical" evidence="8">
    <location>
        <begin position="108"/>
        <end position="129"/>
    </location>
</feature>
<dbReference type="EMBL" id="WVTD01000005">
    <property type="protein sequence ID" value="MYL97884.1"/>
    <property type="molecule type" value="Genomic_DNA"/>
</dbReference>
<keyword evidence="5 8" id="KW-1133">Transmembrane helix</keyword>
<feature type="transmembrane region" description="Helical" evidence="8">
    <location>
        <begin position="141"/>
        <end position="162"/>
    </location>
</feature>
<comment type="caution">
    <text evidence="9">The sequence shown here is derived from an EMBL/GenBank/DDBJ whole genome shotgun (WGS) entry which is preliminary data.</text>
</comment>
<evidence type="ECO:0000256" key="4">
    <source>
        <dbReference type="ARBA" id="ARBA00022692"/>
    </source>
</evidence>
<dbReference type="GO" id="GO:0016758">
    <property type="term" value="F:hexosyltransferase activity"/>
    <property type="evidence" value="ECO:0007669"/>
    <property type="project" value="InterPro"/>
</dbReference>
<evidence type="ECO:0000256" key="7">
    <source>
        <dbReference type="ARBA" id="ARBA00024033"/>
    </source>
</evidence>
<dbReference type="AlphaFoldDB" id="A0A7X4K756"/>
<feature type="transmembrane region" description="Helical" evidence="8">
    <location>
        <begin position="276"/>
        <end position="294"/>
    </location>
</feature>
<feature type="transmembrane region" description="Helical" evidence="8">
    <location>
        <begin position="370"/>
        <end position="387"/>
    </location>
</feature>
<dbReference type="Proteomes" id="UP000465810">
    <property type="component" value="Unassembled WGS sequence"/>
</dbReference>
<protein>
    <submittedName>
        <fullName evidence="9">DUF2029 domain-containing protein</fullName>
    </submittedName>
</protein>
<comment type="similarity">
    <text evidence="7">Belongs to the glycosyltransferase 87 family.</text>
</comment>
<reference evidence="9 10" key="1">
    <citation type="submission" date="2019-12" db="EMBL/GenBank/DDBJ databases">
        <authorList>
            <person name="Feng G."/>
            <person name="Zhu H."/>
        </authorList>
    </citation>
    <scope>NUCLEOTIDE SEQUENCE [LARGE SCALE GENOMIC DNA]</scope>
    <source>
        <strain evidence="9 10">FGD1</strain>
    </source>
</reference>
<evidence type="ECO:0000256" key="8">
    <source>
        <dbReference type="SAM" id="Phobius"/>
    </source>
</evidence>
<keyword evidence="4 8" id="KW-0812">Transmembrane</keyword>
<evidence type="ECO:0000256" key="3">
    <source>
        <dbReference type="ARBA" id="ARBA00022679"/>
    </source>
</evidence>
<organism evidence="9 10">
    <name type="scientific">Novosphingobium silvae</name>
    <dbReference type="NCBI Taxonomy" id="2692619"/>
    <lineage>
        <taxon>Bacteria</taxon>
        <taxon>Pseudomonadati</taxon>
        <taxon>Pseudomonadota</taxon>
        <taxon>Alphaproteobacteria</taxon>
        <taxon>Sphingomonadales</taxon>
        <taxon>Sphingomonadaceae</taxon>
        <taxon>Novosphingobium</taxon>
    </lineage>
</organism>
<evidence type="ECO:0000256" key="1">
    <source>
        <dbReference type="ARBA" id="ARBA00004651"/>
    </source>
</evidence>
<dbReference type="InterPro" id="IPR018584">
    <property type="entry name" value="GT87"/>
</dbReference>
<dbReference type="GO" id="GO:0005886">
    <property type="term" value="C:plasma membrane"/>
    <property type="evidence" value="ECO:0007669"/>
    <property type="project" value="UniProtKB-SubCell"/>
</dbReference>
<evidence type="ECO:0000256" key="6">
    <source>
        <dbReference type="ARBA" id="ARBA00023136"/>
    </source>
</evidence>
<dbReference type="RefSeq" id="WP_160985533.1">
    <property type="nucleotide sequence ID" value="NZ_WVTD01000005.1"/>
</dbReference>
<evidence type="ECO:0000313" key="10">
    <source>
        <dbReference type="Proteomes" id="UP000465810"/>
    </source>
</evidence>
<accession>A0A7X4K756</accession>
<dbReference type="Pfam" id="PF09594">
    <property type="entry name" value="GT87"/>
    <property type="match status" value="1"/>
</dbReference>